<reference evidence="1" key="1">
    <citation type="journal article" date="2020" name="Nature">
        <title>Giant virus diversity and host interactions through global metagenomics.</title>
        <authorList>
            <person name="Schulz F."/>
            <person name="Roux S."/>
            <person name="Paez-Espino D."/>
            <person name="Jungbluth S."/>
            <person name="Walsh D.A."/>
            <person name="Denef V.J."/>
            <person name="McMahon K.D."/>
            <person name="Konstantinidis K.T."/>
            <person name="Eloe-Fadrosh E.A."/>
            <person name="Kyrpides N.C."/>
            <person name="Woyke T."/>
        </authorList>
    </citation>
    <scope>NUCLEOTIDE SEQUENCE</scope>
    <source>
        <strain evidence="1">GVMAG-S-1021933-23</strain>
    </source>
</reference>
<accession>A0A6C0AER5</accession>
<name>A0A6C0AER5_9ZZZZ</name>
<organism evidence="1">
    <name type="scientific">viral metagenome</name>
    <dbReference type="NCBI Taxonomy" id="1070528"/>
    <lineage>
        <taxon>unclassified sequences</taxon>
        <taxon>metagenomes</taxon>
        <taxon>organismal metagenomes</taxon>
    </lineage>
</organism>
<dbReference type="EMBL" id="MN740595">
    <property type="protein sequence ID" value="QHS78254.1"/>
    <property type="molecule type" value="Genomic_DNA"/>
</dbReference>
<evidence type="ECO:0000313" key="1">
    <source>
        <dbReference type="EMBL" id="QHS78254.1"/>
    </source>
</evidence>
<proteinExistence type="predicted"/>
<dbReference type="AlphaFoldDB" id="A0A6C0AER5"/>
<sequence length="237" mass="28104">MGNRHTYTYFNRNVFFKEDLTNSKSCLFLKEKITKIEDISFENINITVEVKHNISKIKNLYKMCLNNGEIFYKNESEIYPETVFIENFKFISINIKISKKHFNTEEIELYVNENIIEKRNNEIISDNFEKLGIIRKSSQDYISLKLTGNLNFGIIRHFFLTSKNLKFKIYPKITIFNNNNMFLKFGIKTINDKKDEELIFDYSDILNSSFFHLQKAEVVVINQESIRIIPDKSNGEI</sequence>
<protein>
    <submittedName>
        <fullName evidence="1">Uncharacterized protein</fullName>
    </submittedName>
</protein>